<feature type="domain" description="TonB-dependent receptor plug" evidence="8">
    <location>
        <begin position="228"/>
        <end position="351"/>
    </location>
</feature>
<dbReference type="NCBIfam" id="TIGR04057">
    <property type="entry name" value="SusC_RagA_signa"/>
    <property type="match status" value="1"/>
</dbReference>
<dbReference type="EMBL" id="JAKJSC010000002">
    <property type="protein sequence ID" value="MDE5419037.1"/>
    <property type="molecule type" value="Genomic_DNA"/>
</dbReference>
<dbReference type="RefSeq" id="WP_275110366.1">
    <property type="nucleotide sequence ID" value="NZ_JAKJSC010000002.1"/>
</dbReference>
<organism evidence="9 10">
    <name type="scientific">Paralabilibaculum antarcticum</name>
    <dbReference type="NCBI Taxonomy" id="2912572"/>
    <lineage>
        <taxon>Bacteria</taxon>
        <taxon>Pseudomonadati</taxon>
        <taxon>Bacteroidota</taxon>
        <taxon>Bacteroidia</taxon>
        <taxon>Marinilabiliales</taxon>
        <taxon>Marinifilaceae</taxon>
        <taxon>Paralabilibaculum</taxon>
    </lineage>
</organism>
<evidence type="ECO:0000313" key="10">
    <source>
        <dbReference type="Proteomes" id="UP001528920"/>
    </source>
</evidence>
<protein>
    <submittedName>
        <fullName evidence="9">SusC/RagA family TonB-linked outer membrane protein</fullName>
    </submittedName>
</protein>
<comment type="subcellular location">
    <subcellularLocation>
        <location evidence="1 7">Cell outer membrane</location>
        <topology evidence="1 7">Multi-pass membrane protein</topology>
    </subcellularLocation>
</comment>
<evidence type="ECO:0000259" key="8">
    <source>
        <dbReference type="Pfam" id="PF07715"/>
    </source>
</evidence>
<keyword evidence="4 7" id="KW-0812">Transmembrane</keyword>
<keyword evidence="5 7" id="KW-0472">Membrane</keyword>
<dbReference type="Gene3D" id="2.170.130.10">
    <property type="entry name" value="TonB-dependent receptor, plug domain"/>
    <property type="match status" value="1"/>
</dbReference>
<name>A0ABT5VW65_9BACT</name>
<dbReference type="InterPro" id="IPR037066">
    <property type="entry name" value="Plug_dom_sf"/>
</dbReference>
<dbReference type="SUPFAM" id="SSF49464">
    <property type="entry name" value="Carboxypeptidase regulatory domain-like"/>
    <property type="match status" value="1"/>
</dbReference>
<dbReference type="Pfam" id="PF13715">
    <property type="entry name" value="CarbopepD_reg_2"/>
    <property type="match status" value="1"/>
</dbReference>
<dbReference type="Proteomes" id="UP001528920">
    <property type="component" value="Unassembled WGS sequence"/>
</dbReference>
<dbReference type="InterPro" id="IPR023997">
    <property type="entry name" value="TonB-dep_OMP_SusC/RagA_CS"/>
</dbReference>
<proteinExistence type="inferred from homology"/>
<evidence type="ECO:0000256" key="6">
    <source>
        <dbReference type="ARBA" id="ARBA00023237"/>
    </source>
</evidence>
<dbReference type="Gene3D" id="2.40.170.20">
    <property type="entry name" value="TonB-dependent receptor, beta-barrel domain"/>
    <property type="match status" value="1"/>
</dbReference>
<dbReference type="InterPro" id="IPR012910">
    <property type="entry name" value="Plug_dom"/>
</dbReference>
<comment type="similarity">
    <text evidence="7">Belongs to the TonB-dependent receptor family.</text>
</comment>
<dbReference type="Pfam" id="PF07715">
    <property type="entry name" value="Plug"/>
    <property type="match status" value="1"/>
</dbReference>
<dbReference type="InterPro" id="IPR039426">
    <property type="entry name" value="TonB-dep_rcpt-like"/>
</dbReference>
<dbReference type="NCBIfam" id="TIGR04056">
    <property type="entry name" value="OMP_RagA_SusC"/>
    <property type="match status" value="1"/>
</dbReference>
<sequence>MKKNREWRCFSPTIRKFMLLMKLTLFLFFAFTFQLSAEVSLGQAVSLSSGEISVRDVFKNLKQQTGTYFMYQEDAVSHQLSVDLNFDEATLEEVLDQVCAQTDLQYDIVEDYVLITKGTPVIVAPTVQEERKITGVVVDDKGIALPGVSVIVKGTTMGVTTDFDGKYVIVVPDEYQILLYSFVGTSPKEHKLAKGELVVNVTLENQSEQLGEVVVTTGYQRIDRKLFAGSATKLDAKETKIEGIVDVSRMIEGRSAGVQVQNVSGTFGAAPKIRVRGASSIYGDQKPLWVVDGVVLEDLVNVSADELSSGDAETLISSSVAGINSDDIESFQILKDAAATALYGAKAMNGVIVITTKKGTKGKTRISYTSNYTVKMKPEYSDYNIMNSKDQMSVYSQMEDKGWLNHAAIAKRKDGGVYLKMYDLINQYDPATGFGLENTPEARARFLQKYEMANTDWFDILFKNSIAQEHSVSLSSGTDRSQTYVSTSFYNDEGWSVSSKVKRYTANFKNTIQINDKLKVGFSSVGSIREQDAPGTTKRVDNVFEGTYSRSFDINPFSYALNTSRTMRAYDDNGNYEFYKRDFAPFNILHELENNKIKLNILDLNLQADLEYKFNPHLTYNFIGSLRYVKSTREHEITEQSNYAMAHRMAPNSTVRKANQLLYLDPENPNGERVSVLPEGGFYNRYENFLKSTYIRNVLTYNNTIKETHLVNALFGQEIKSSDRQGYFNNGPGYQYGSGGVPFIDYRYYKQALEGNQDVYSMGWTYDRYLAFFTNLAYSYKGKYTINGTARVDGSNQLGQDRSSRWLPTWNLSASWNVTEEDWMQDQTLISMLKFRGTYGLTASMGMATNSTAILRNQVTNRPYLSEKETGIEIESLENSELTWEKQYETNIGVDLGLLKNRISIISDVYYRQGFDLIGVLKTSGIGGEGYKYGNYADMTSKGIELTLNTKNIVTNNFSWTSNLTFAYNDNEITNLKSKPRVYDLVLAEGGAIEGSEVRSLYSIPFAGLDEYGVPTFYGEDGEVTQEINLQSNVTDYLKYEGPVDPKITGGFDNKFKYKNWALSVFVSYAAGNKIRLNPVFKAQYNDMDAMSNEFKNRWTMFGDENVTNIPTILSQRQESDMYDYPMSYYNYSSARVANGDFVRLKSLALTYNFPKGMVSKLGLNNVSLKAQATNLWLIYSDKDLYGQDPEFYSSGGVALPQPKQFTMTLKVGL</sequence>
<evidence type="ECO:0000256" key="2">
    <source>
        <dbReference type="ARBA" id="ARBA00022448"/>
    </source>
</evidence>
<evidence type="ECO:0000313" key="9">
    <source>
        <dbReference type="EMBL" id="MDE5419037.1"/>
    </source>
</evidence>
<evidence type="ECO:0000256" key="5">
    <source>
        <dbReference type="ARBA" id="ARBA00023136"/>
    </source>
</evidence>
<dbReference type="Gene3D" id="2.60.40.1120">
    <property type="entry name" value="Carboxypeptidase-like, regulatory domain"/>
    <property type="match status" value="1"/>
</dbReference>
<gene>
    <name evidence="9" type="ORF">L3049_13610</name>
</gene>
<dbReference type="InterPro" id="IPR008969">
    <property type="entry name" value="CarboxyPept-like_regulatory"/>
</dbReference>
<keyword evidence="6 7" id="KW-0998">Cell outer membrane</keyword>
<keyword evidence="10" id="KW-1185">Reference proteome</keyword>
<evidence type="ECO:0000256" key="4">
    <source>
        <dbReference type="ARBA" id="ARBA00022692"/>
    </source>
</evidence>
<dbReference type="PROSITE" id="PS52016">
    <property type="entry name" value="TONB_DEPENDENT_REC_3"/>
    <property type="match status" value="1"/>
</dbReference>
<accession>A0ABT5VW65</accession>
<evidence type="ECO:0000256" key="7">
    <source>
        <dbReference type="PROSITE-ProRule" id="PRU01360"/>
    </source>
</evidence>
<reference evidence="9 10" key="1">
    <citation type="submission" date="2022-01" db="EMBL/GenBank/DDBJ databases">
        <title>Labilibaculum sp. nov, a marine bacterium isolated from Antarctica.</title>
        <authorList>
            <person name="Dai W."/>
        </authorList>
    </citation>
    <scope>NUCLEOTIDE SEQUENCE [LARGE SCALE GENOMIC DNA]</scope>
    <source>
        <strain evidence="9 10">DW002</strain>
    </source>
</reference>
<keyword evidence="3 7" id="KW-1134">Transmembrane beta strand</keyword>
<dbReference type="SUPFAM" id="SSF56935">
    <property type="entry name" value="Porins"/>
    <property type="match status" value="1"/>
</dbReference>
<dbReference type="InterPro" id="IPR023996">
    <property type="entry name" value="TonB-dep_OMP_SusC/RagA"/>
</dbReference>
<dbReference type="InterPro" id="IPR036942">
    <property type="entry name" value="Beta-barrel_TonB_sf"/>
</dbReference>
<evidence type="ECO:0000256" key="1">
    <source>
        <dbReference type="ARBA" id="ARBA00004571"/>
    </source>
</evidence>
<evidence type="ECO:0000256" key="3">
    <source>
        <dbReference type="ARBA" id="ARBA00022452"/>
    </source>
</evidence>
<keyword evidence="2 7" id="KW-0813">Transport</keyword>
<comment type="caution">
    <text evidence="9">The sequence shown here is derived from an EMBL/GenBank/DDBJ whole genome shotgun (WGS) entry which is preliminary data.</text>
</comment>